<organism evidence="1 2">
    <name type="scientific">Chromobacterium sinusclupearum</name>
    <dbReference type="NCBI Taxonomy" id="2077146"/>
    <lineage>
        <taxon>Bacteria</taxon>
        <taxon>Pseudomonadati</taxon>
        <taxon>Pseudomonadota</taxon>
        <taxon>Betaproteobacteria</taxon>
        <taxon>Neisseriales</taxon>
        <taxon>Chromobacteriaceae</taxon>
        <taxon>Chromobacterium</taxon>
    </lineage>
</organism>
<evidence type="ECO:0000313" key="1">
    <source>
        <dbReference type="EMBL" id="POB00638.1"/>
    </source>
</evidence>
<evidence type="ECO:0000313" key="2">
    <source>
        <dbReference type="Proteomes" id="UP000236416"/>
    </source>
</evidence>
<keyword evidence="2" id="KW-1185">Reference proteome</keyword>
<reference evidence="1 2" key="1">
    <citation type="submission" date="2018-01" db="EMBL/GenBank/DDBJ databases">
        <title>Genomic Sequence of Chromobacterium MWU13-2610 from wild cranberry bogs within the Cape Cod National Seashore.</title>
        <authorList>
            <person name="O'Hara-Hanley K."/>
            <person name="Soby S."/>
            <person name="Harrison A."/>
        </authorList>
    </citation>
    <scope>NUCLEOTIDE SEQUENCE [LARGE SCALE GENOMIC DNA]</scope>
    <source>
        <strain evidence="1 2">MWU13-2610</strain>
    </source>
</reference>
<accession>A0A2K4MUF5</accession>
<proteinExistence type="predicted"/>
<protein>
    <submittedName>
        <fullName evidence="1">Uncharacterized protein</fullName>
    </submittedName>
</protein>
<dbReference type="AlphaFoldDB" id="A0A2K4MUF5"/>
<sequence length="110" mass="12261">MRAMGEQYQAGTATPQYRLSRIDTERLGAVRLQQTSQPASEAVTVRGLVEEEVATVGCGIASGAGRDKRSLSCDMVTEAIGNWKRYVRRYWAIPRHRRGHSTSPSACRHR</sequence>
<gene>
    <name evidence="1" type="ORF">C2134_00795</name>
</gene>
<comment type="caution">
    <text evidence="1">The sequence shown here is derived from an EMBL/GenBank/DDBJ whole genome shotgun (WGS) entry which is preliminary data.</text>
</comment>
<dbReference type="Proteomes" id="UP000236416">
    <property type="component" value="Unassembled WGS sequence"/>
</dbReference>
<dbReference type="EMBL" id="PPTF01000002">
    <property type="protein sequence ID" value="POB00638.1"/>
    <property type="molecule type" value="Genomic_DNA"/>
</dbReference>
<name>A0A2K4MUF5_9NEIS</name>